<dbReference type="Gene3D" id="1.10.357.140">
    <property type="entry name" value="UbiA prenyltransferase"/>
    <property type="match status" value="1"/>
</dbReference>
<comment type="caution">
    <text evidence="2">The sequence shown here is derived from an EMBL/GenBank/DDBJ whole genome shotgun (WGS) entry which is preliminary data.</text>
</comment>
<evidence type="ECO:0000313" key="2">
    <source>
        <dbReference type="EMBL" id="GAA1971574.1"/>
    </source>
</evidence>
<keyword evidence="1" id="KW-1133">Transmembrane helix</keyword>
<feature type="transmembrane region" description="Helical" evidence="1">
    <location>
        <begin position="288"/>
        <end position="305"/>
    </location>
</feature>
<dbReference type="RefSeq" id="WP_344657971.1">
    <property type="nucleotide sequence ID" value="NZ_BAAAQM010000017.1"/>
</dbReference>
<evidence type="ECO:0000313" key="3">
    <source>
        <dbReference type="Proteomes" id="UP001499854"/>
    </source>
</evidence>
<feature type="transmembrane region" description="Helical" evidence="1">
    <location>
        <begin position="12"/>
        <end position="34"/>
    </location>
</feature>
<evidence type="ECO:0000256" key="1">
    <source>
        <dbReference type="SAM" id="Phobius"/>
    </source>
</evidence>
<feature type="transmembrane region" description="Helical" evidence="1">
    <location>
        <begin position="125"/>
        <end position="143"/>
    </location>
</feature>
<reference evidence="3" key="1">
    <citation type="journal article" date="2019" name="Int. J. Syst. Evol. Microbiol.">
        <title>The Global Catalogue of Microorganisms (GCM) 10K type strain sequencing project: providing services to taxonomists for standard genome sequencing and annotation.</title>
        <authorList>
            <consortium name="The Broad Institute Genomics Platform"/>
            <consortium name="The Broad Institute Genome Sequencing Center for Infectious Disease"/>
            <person name="Wu L."/>
            <person name="Ma J."/>
        </authorList>
    </citation>
    <scope>NUCLEOTIDE SEQUENCE [LARGE SCALE GENOMIC DNA]</scope>
    <source>
        <strain evidence="3">JCM 16013</strain>
    </source>
</reference>
<evidence type="ECO:0008006" key="4">
    <source>
        <dbReference type="Google" id="ProtNLM"/>
    </source>
</evidence>
<name>A0ABP5D2M4_9ACTN</name>
<keyword evidence="3" id="KW-1185">Reference proteome</keyword>
<dbReference type="Proteomes" id="UP001499854">
    <property type="component" value="Unassembled WGS sequence"/>
</dbReference>
<dbReference type="InterPro" id="IPR044878">
    <property type="entry name" value="UbiA_sf"/>
</dbReference>
<keyword evidence="1" id="KW-0812">Transmembrane</keyword>
<dbReference type="EMBL" id="BAAAQM010000017">
    <property type="protein sequence ID" value="GAA1971574.1"/>
    <property type="molecule type" value="Genomic_DNA"/>
</dbReference>
<accession>A0ABP5D2M4</accession>
<gene>
    <name evidence="2" type="ORF">GCM10009838_33680</name>
</gene>
<feature type="transmembrane region" description="Helical" evidence="1">
    <location>
        <begin position="187"/>
        <end position="207"/>
    </location>
</feature>
<feature type="transmembrane region" description="Helical" evidence="1">
    <location>
        <begin position="54"/>
        <end position="74"/>
    </location>
</feature>
<feature type="transmembrane region" description="Helical" evidence="1">
    <location>
        <begin position="228"/>
        <end position="251"/>
    </location>
</feature>
<feature type="transmembrane region" description="Helical" evidence="1">
    <location>
        <begin position="155"/>
        <end position="175"/>
    </location>
</feature>
<feature type="transmembrane region" description="Helical" evidence="1">
    <location>
        <begin position="95"/>
        <end position="119"/>
    </location>
</feature>
<protein>
    <recommendedName>
        <fullName evidence="4">UbiA prenyltransferase</fullName>
    </recommendedName>
</protein>
<organism evidence="2 3">
    <name type="scientific">Catenulispora subtropica</name>
    <dbReference type="NCBI Taxonomy" id="450798"/>
    <lineage>
        <taxon>Bacteria</taxon>
        <taxon>Bacillati</taxon>
        <taxon>Actinomycetota</taxon>
        <taxon>Actinomycetes</taxon>
        <taxon>Catenulisporales</taxon>
        <taxon>Catenulisporaceae</taxon>
        <taxon>Catenulispora</taxon>
    </lineage>
</organism>
<keyword evidence="1" id="KW-0472">Membrane</keyword>
<sequence length="310" mass="32677">MLRLRRYVRGSFPPAVYLPYALAWALGGTAMFALGQHGKHGQRGPRGVDGVGTWQPGWATLATVASFTVLLLMVRAVDDLRDLDYDRVHNPRRPLASGAVAVGDVGLLIGAGTVVVLLLNAPRGLALTGAATALLYLAVLLAADRLAHWPSGDALIVSALISLPVQLLLGGYLYATLLHDSHQSAGPAALLPLAAMLAVFTHLELARKTTRAPKPGERAYTTVFGVEATARAALGAAAVATVLALMLTQPWNPGAQAGWLVLLPAALPVRGALRFWRGGAERWPSADAGFYVLAAFTAFLVVDLVERHTP</sequence>
<proteinExistence type="predicted"/>